<evidence type="ECO:0000313" key="1">
    <source>
        <dbReference type="EMBL" id="GAD74308.1"/>
    </source>
</evidence>
<dbReference type="AlphaFoldDB" id="U3C7B0"/>
<keyword evidence="2" id="KW-1185">Reference proteome</keyword>
<comment type="caution">
    <text evidence="1">The sequence shown here is derived from an EMBL/GenBank/DDBJ whole genome shotgun (WGS) entry which is preliminary data.</text>
</comment>
<dbReference type="RefSeq" id="WP_021708088.1">
    <property type="nucleotide sequence ID" value="NZ_BATL01000008.1"/>
</dbReference>
<dbReference type="NCBIfam" id="TIGR02567">
    <property type="entry name" value="YscW"/>
    <property type="match status" value="1"/>
</dbReference>
<sequence>MKLQTIISLFFSFLIQGCSQVIPMTSDFSNANQSDISGWITVNSYVPPISTVVKLEVCAMIENQCLIVSDQEYQGMQLPIHYSILLSPIQAGNGQIKVKATLISSGKTLAEEEQSYLFTAGGIKRNIVFNINEKNIKNN</sequence>
<name>U3C7B0_9VIBR</name>
<dbReference type="EMBL" id="BATL01000008">
    <property type="protein sequence ID" value="GAD74308.1"/>
    <property type="molecule type" value="Genomic_DNA"/>
</dbReference>
<reference evidence="1 2" key="1">
    <citation type="submission" date="2013-09" db="EMBL/GenBank/DDBJ databases">
        <title>Whole genome shotgun sequence of Vibrio azureus NBRC 104587.</title>
        <authorList>
            <person name="Isaki S."/>
            <person name="Hosoyama A."/>
            <person name="Numata M."/>
            <person name="Hashimoto M."/>
            <person name="Hosoyama Y."/>
            <person name="Tsuchikane K."/>
            <person name="Noguchi M."/>
            <person name="Hirakata S."/>
            <person name="Ichikawa N."/>
            <person name="Ohji S."/>
            <person name="Yamazoe A."/>
            <person name="Fujita N."/>
        </authorList>
    </citation>
    <scope>NUCLEOTIDE SEQUENCE [LARGE SCALE GENOMIC DNA]</scope>
    <source>
        <strain evidence="1 2">NBRC 104587</strain>
    </source>
</reference>
<dbReference type="InterPro" id="IPR053740">
    <property type="entry name" value="T3SS_Pilotin"/>
</dbReference>
<gene>
    <name evidence="1" type="ORF">VAZ01S_008_00500</name>
</gene>
<dbReference type="PROSITE" id="PS51257">
    <property type="entry name" value="PROKAR_LIPOPROTEIN"/>
    <property type="match status" value="1"/>
</dbReference>
<evidence type="ECO:0000313" key="2">
    <source>
        <dbReference type="Proteomes" id="UP000016567"/>
    </source>
</evidence>
<dbReference type="Gene3D" id="2.60.40.2990">
    <property type="match status" value="1"/>
</dbReference>
<protein>
    <submittedName>
        <fullName evidence="1">Putative type III secretion system chaperone protein</fullName>
    </submittedName>
</protein>
<proteinExistence type="predicted"/>
<accession>U3C7B0</accession>
<dbReference type="Proteomes" id="UP000016567">
    <property type="component" value="Unassembled WGS sequence"/>
</dbReference>
<organism evidence="1 2">
    <name type="scientific">Vibrio azureus NBRC 104587</name>
    <dbReference type="NCBI Taxonomy" id="1219077"/>
    <lineage>
        <taxon>Bacteria</taxon>
        <taxon>Pseudomonadati</taxon>
        <taxon>Pseudomonadota</taxon>
        <taxon>Gammaproteobacteria</taxon>
        <taxon>Vibrionales</taxon>
        <taxon>Vibrionaceae</taxon>
        <taxon>Vibrio</taxon>
    </lineage>
</organism>